<dbReference type="HOGENOM" id="CLU_3385854_0_0_1"/>
<gene>
    <name evidence="1" type="ORF">F443_07169</name>
</gene>
<name>V9FBR1_PHYNI</name>
<keyword evidence="2" id="KW-1185">Reference proteome</keyword>
<evidence type="ECO:0000313" key="1">
    <source>
        <dbReference type="EMBL" id="ETI48865.1"/>
    </source>
</evidence>
<sequence>MVAAGITDEAAIQNAQKWFAIFAKKMSVVAQDF</sequence>
<proteinExistence type="predicted"/>
<dbReference type="Proteomes" id="UP000018721">
    <property type="component" value="Unassembled WGS sequence"/>
</dbReference>
<accession>V9FBR1</accession>
<dbReference type="AlphaFoldDB" id="V9FBR1"/>
<protein>
    <submittedName>
        <fullName evidence="1">Uncharacterized protein</fullName>
    </submittedName>
</protein>
<reference evidence="1 2" key="1">
    <citation type="submission" date="2013-11" db="EMBL/GenBank/DDBJ databases">
        <title>The Genome Sequence of Phytophthora parasitica P1569.</title>
        <authorList>
            <consortium name="The Broad Institute Genomics Platform"/>
            <person name="Russ C."/>
            <person name="Tyler B."/>
            <person name="Panabieres F."/>
            <person name="Shan W."/>
            <person name="Tripathy S."/>
            <person name="Grunwald N."/>
            <person name="Machado M."/>
            <person name="Johnson C.S."/>
            <person name="Arredondo F."/>
            <person name="Hong C."/>
            <person name="Coffey M."/>
            <person name="Young S.K."/>
            <person name="Zeng Q."/>
            <person name="Gargeya S."/>
            <person name="Fitzgerald M."/>
            <person name="Abouelleil A."/>
            <person name="Alvarado L."/>
            <person name="Chapman S.B."/>
            <person name="Gainer-Dewar J."/>
            <person name="Goldberg J."/>
            <person name="Griggs A."/>
            <person name="Gujja S."/>
            <person name="Hansen M."/>
            <person name="Howarth C."/>
            <person name="Imamovic A."/>
            <person name="Ireland A."/>
            <person name="Larimer J."/>
            <person name="McCowan C."/>
            <person name="Murphy C."/>
            <person name="Pearson M."/>
            <person name="Poon T.W."/>
            <person name="Priest M."/>
            <person name="Roberts A."/>
            <person name="Saif S."/>
            <person name="Shea T."/>
            <person name="Sykes S."/>
            <person name="Wortman J."/>
            <person name="Nusbaum C."/>
            <person name="Birren B."/>
        </authorList>
    </citation>
    <scope>NUCLEOTIDE SEQUENCE [LARGE SCALE GENOMIC DNA]</scope>
    <source>
        <strain evidence="1 2">P1569</strain>
    </source>
</reference>
<comment type="caution">
    <text evidence="1">The sequence shown here is derived from an EMBL/GenBank/DDBJ whole genome shotgun (WGS) entry which is preliminary data.</text>
</comment>
<evidence type="ECO:0000313" key="2">
    <source>
        <dbReference type="Proteomes" id="UP000018721"/>
    </source>
</evidence>
<organism evidence="1 2">
    <name type="scientific">Phytophthora nicotianae P1569</name>
    <dbReference type="NCBI Taxonomy" id="1317065"/>
    <lineage>
        <taxon>Eukaryota</taxon>
        <taxon>Sar</taxon>
        <taxon>Stramenopiles</taxon>
        <taxon>Oomycota</taxon>
        <taxon>Peronosporomycetes</taxon>
        <taxon>Peronosporales</taxon>
        <taxon>Peronosporaceae</taxon>
        <taxon>Phytophthora</taxon>
    </lineage>
</organism>
<dbReference type="EMBL" id="ANIZ01001190">
    <property type="protein sequence ID" value="ETI48865.1"/>
    <property type="molecule type" value="Genomic_DNA"/>
</dbReference>